<evidence type="ECO:0000313" key="3">
    <source>
        <dbReference type="Proteomes" id="UP000826725"/>
    </source>
</evidence>
<gene>
    <name evidence="2" type="ORF">DGMP_20020</name>
</gene>
<keyword evidence="3" id="KW-1185">Reference proteome</keyword>
<protein>
    <recommendedName>
        <fullName evidence="1">Cyclic nucleotide-binding domain-containing protein</fullName>
    </recommendedName>
</protein>
<accession>A0A8D5JHD1</accession>
<feature type="domain" description="Cyclic nucleotide-binding" evidence="1">
    <location>
        <begin position="81"/>
        <end position="175"/>
    </location>
</feature>
<evidence type="ECO:0000259" key="1">
    <source>
        <dbReference type="PROSITE" id="PS50042"/>
    </source>
</evidence>
<reference evidence="2" key="1">
    <citation type="submission" date="2020-09" db="EMBL/GenBank/DDBJ databases">
        <title>Desulfogranum mesoprofundum gen. nov., sp. nov., a novel mesophilic, sulfate-reducing chemolithoautotroph isolated from a deep-sea hydrothermal vent chimney in the Suiyo Seamount.</title>
        <authorList>
            <person name="Hashimoto Y."/>
            <person name="Nakagawa S."/>
        </authorList>
    </citation>
    <scope>NUCLEOTIDE SEQUENCE</scope>
    <source>
        <strain evidence="2">KT2</strain>
    </source>
</reference>
<dbReference type="Pfam" id="PF00027">
    <property type="entry name" value="cNMP_binding"/>
    <property type="match status" value="1"/>
</dbReference>
<evidence type="ECO:0000313" key="2">
    <source>
        <dbReference type="EMBL" id="BCL61309.1"/>
    </source>
</evidence>
<dbReference type="Proteomes" id="UP000826725">
    <property type="component" value="Chromosome"/>
</dbReference>
<dbReference type="InterPro" id="IPR000595">
    <property type="entry name" value="cNMP-bd_dom"/>
</dbReference>
<dbReference type="KEGG" id="dbk:DGMP_20020"/>
<dbReference type="SMART" id="SM00100">
    <property type="entry name" value="cNMP"/>
    <property type="match status" value="1"/>
</dbReference>
<dbReference type="CDD" id="cd00038">
    <property type="entry name" value="CAP_ED"/>
    <property type="match status" value="1"/>
</dbReference>
<dbReference type="PROSITE" id="PS50042">
    <property type="entry name" value="CNMP_BINDING_3"/>
    <property type="match status" value="1"/>
</dbReference>
<organism evidence="2 3">
    <name type="scientific">Desulfomarina profundi</name>
    <dbReference type="NCBI Taxonomy" id="2772557"/>
    <lineage>
        <taxon>Bacteria</taxon>
        <taxon>Pseudomonadati</taxon>
        <taxon>Thermodesulfobacteriota</taxon>
        <taxon>Desulfobulbia</taxon>
        <taxon>Desulfobulbales</taxon>
        <taxon>Desulfobulbaceae</taxon>
        <taxon>Desulfomarina</taxon>
    </lineage>
</organism>
<proteinExistence type="predicted"/>
<name>A0A8D5JHD1_9BACT</name>
<dbReference type="AlphaFoldDB" id="A0A8D5JHD1"/>
<dbReference type="EMBL" id="AP024086">
    <property type="protein sequence ID" value="BCL61309.1"/>
    <property type="molecule type" value="Genomic_DNA"/>
</dbReference>
<sequence length="336" mass="38221">MVTPAKPIPPEQDLARQTEKIFHAIKLSLENNDIIRAEALREKLLKVNPMALSEIIKSAELIENTKTANRDRDHFAVWDKLYSTLSEEEQNCLFYSLKKVIVPPKKIVLSKGSFNNRLFFIDRGRVSICQPKGKRQVVLAQLGRGDILGEYTFATIALCSATAVTSSEVQLMVLENSAATGWNENPELYDKLIDYCMKNGQIDEILRRKKSDKLHATRYTVSGQVTACLLDKKGKKTETHFRGTLSELSVSGTSFGIRCSNRETARALLGRYLLLNCSFNRDETPLKTLGRIVEVSFHLYNDYTLHIQFPTKLEEKEIVKFCRRPDRKNSQHHSGN</sequence>
<dbReference type="RefSeq" id="WP_228853777.1">
    <property type="nucleotide sequence ID" value="NZ_AP024086.1"/>
</dbReference>